<dbReference type="PROSITE" id="PS01111">
    <property type="entry name" value="RNA_POL_K_14KD"/>
    <property type="match status" value="1"/>
</dbReference>
<dbReference type="Gene3D" id="3.90.940.10">
    <property type="match status" value="1"/>
</dbReference>
<dbReference type="GO" id="GO:0003677">
    <property type="term" value="F:DNA binding"/>
    <property type="evidence" value="ECO:0007669"/>
    <property type="project" value="InterPro"/>
</dbReference>
<protein>
    <submittedName>
        <fullName evidence="3">DNA-directed RNA polymerase, subunit K/omega</fullName>
    </submittedName>
</protein>
<keyword evidence="1 3" id="KW-0240">DNA-directed RNA polymerase</keyword>
<dbReference type="InterPro" id="IPR020708">
    <property type="entry name" value="DNA-dir_RNA_polK_14-18kDa_CS"/>
</dbReference>
<keyword evidence="2" id="KW-0804">Transcription</keyword>
<dbReference type="InterPro" id="IPR036161">
    <property type="entry name" value="RPB6/omega-like_sf"/>
</dbReference>
<dbReference type="GO" id="GO:0003899">
    <property type="term" value="F:DNA-directed RNA polymerase activity"/>
    <property type="evidence" value="ECO:0007669"/>
    <property type="project" value="InterPro"/>
</dbReference>
<evidence type="ECO:0000256" key="2">
    <source>
        <dbReference type="ARBA" id="ARBA00023163"/>
    </source>
</evidence>
<dbReference type="AlphaFoldDB" id="A0A1B1T8S1"/>
<accession>A0A1B1T8S1</accession>
<dbReference type="EMBL" id="KP211793">
    <property type="protein sequence ID" value="ANV78673.1"/>
    <property type="molecule type" value="Genomic_DNA"/>
</dbReference>
<name>A0A1B1T8S1_9ARCH</name>
<evidence type="ECO:0000256" key="1">
    <source>
        <dbReference type="ARBA" id="ARBA00022478"/>
    </source>
</evidence>
<dbReference type="GO" id="GO:0006351">
    <property type="term" value="P:DNA-templated transcription"/>
    <property type="evidence" value="ECO:0007669"/>
    <property type="project" value="InterPro"/>
</dbReference>
<reference evidence="3" key="2">
    <citation type="journal article" date="2015" name="ISME J.">
        <title>A new class of marine Euryarchaeota group II from the Mediterranean deep chlorophyll maximum.</title>
        <authorList>
            <person name="Martin-Cuadrado A.B."/>
            <person name="Garcia-Heredia I."/>
            <person name="Molto A.G."/>
            <person name="Lopez-Ubeda R."/>
            <person name="Kimes N."/>
            <person name="Lopez-Garcia P."/>
            <person name="Moreira D."/>
            <person name="Rodriguez-Valera F."/>
        </authorList>
    </citation>
    <scope>NUCLEOTIDE SEQUENCE</scope>
</reference>
<sequence length="97" mass="11040">MPLCGGRWPLSIMVKPARAHTRFEKARIIGARALQISMGAPLFVSEDELRDEFSGELIQLYGVEEAKERVVLDPMKIATLEYIKHRIPIDVEPHLDE</sequence>
<dbReference type="SUPFAM" id="SSF63562">
    <property type="entry name" value="RPB6/omega subunit-like"/>
    <property type="match status" value="1"/>
</dbReference>
<dbReference type="GO" id="GO:0000428">
    <property type="term" value="C:DNA-directed RNA polymerase complex"/>
    <property type="evidence" value="ECO:0007669"/>
    <property type="project" value="UniProtKB-KW"/>
</dbReference>
<proteinExistence type="predicted"/>
<evidence type="ECO:0000313" key="3">
    <source>
        <dbReference type="EMBL" id="ANV78673.1"/>
    </source>
</evidence>
<reference evidence="3" key="1">
    <citation type="submission" date="2014-11" db="EMBL/GenBank/DDBJ databases">
        <authorList>
            <person name="Zhu J."/>
            <person name="Qi W."/>
            <person name="Song R."/>
        </authorList>
    </citation>
    <scope>NUCLEOTIDE SEQUENCE</scope>
</reference>
<organism evidence="3">
    <name type="scientific">uncultured Poseidoniia archaeon</name>
    <dbReference type="NCBI Taxonomy" id="1697135"/>
    <lineage>
        <taxon>Archaea</taxon>
        <taxon>Methanobacteriati</taxon>
        <taxon>Thermoplasmatota</taxon>
        <taxon>Candidatus Poseidoniia</taxon>
        <taxon>environmental samples</taxon>
    </lineage>
</organism>